<evidence type="ECO:0000256" key="1">
    <source>
        <dbReference type="SAM" id="MobiDB-lite"/>
    </source>
</evidence>
<gene>
    <name evidence="2" type="ORF">BDD18_2469</name>
</gene>
<dbReference type="AlphaFoldDB" id="A0A543L953"/>
<name>A0A543L953_9BURK</name>
<protein>
    <submittedName>
        <fullName evidence="2">Uncharacterized protein</fullName>
    </submittedName>
</protein>
<accession>A0A543L953</accession>
<feature type="region of interest" description="Disordered" evidence="1">
    <location>
        <begin position="1"/>
        <end position="20"/>
    </location>
</feature>
<sequence length="59" mass="6192">MAGMTMPARQHSRAPQLGVDTSAPMSLYSFEAKAVQAQSRTGNQPIVTSAATARLSRAS</sequence>
<feature type="region of interest" description="Disordered" evidence="1">
    <location>
        <begin position="38"/>
        <end position="59"/>
    </location>
</feature>
<comment type="caution">
    <text evidence="2">The sequence shown here is derived from an EMBL/GenBank/DDBJ whole genome shotgun (WGS) entry which is preliminary data.</text>
</comment>
<evidence type="ECO:0000313" key="2">
    <source>
        <dbReference type="EMBL" id="TQN03768.1"/>
    </source>
</evidence>
<dbReference type="Proteomes" id="UP000316993">
    <property type="component" value="Unassembled WGS sequence"/>
</dbReference>
<dbReference type="EMBL" id="VFPV01000002">
    <property type="protein sequence ID" value="TQN03768.1"/>
    <property type="molecule type" value="Genomic_DNA"/>
</dbReference>
<reference evidence="2 3" key="1">
    <citation type="submission" date="2019-06" db="EMBL/GenBank/DDBJ databases">
        <title>Genomic Encyclopedia of Archaeal and Bacterial Type Strains, Phase II (KMG-II): from individual species to whole genera.</title>
        <authorList>
            <person name="Goeker M."/>
        </authorList>
    </citation>
    <scope>NUCLEOTIDE SEQUENCE [LARGE SCALE GENOMIC DNA]</scope>
    <source>
        <strain evidence="2 3">DSM 7270</strain>
    </source>
</reference>
<feature type="compositionally biased region" description="Low complexity" evidence="1">
    <location>
        <begin position="48"/>
        <end position="59"/>
    </location>
</feature>
<feature type="compositionally biased region" description="Polar residues" evidence="1">
    <location>
        <begin position="38"/>
        <end position="47"/>
    </location>
</feature>
<organism evidence="2 3">
    <name type="scientific">Acidovorax temperans</name>
    <dbReference type="NCBI Taxonomy" id="80878"/>
    <lineage>
        <taxon>Bacteria</taxon>
        <taxon>Pseudomonadati</taxon>
        <taxon>Pseudomonadota</taxon>
        <taxon>Betaproteobacteria</taxon>
        <taxon>Burkholderiales</taxon>
        <taxon>Comamonadaceae</taxon>
        <taxon>Acidovorax</taxon>
    </lineage>
</organism>
<evidence type="ECO:0000313" key="3">
    <source>
        <dbReference type="Proteomes" id="UP000316993"/>
    </source>
</evidence>
<proteinExistence type="predicted"/>